<dbReference type="Gene3D" id="3.30.1490.150">
    <property type="entry name" value="Hypothetical protein ph0010, domain 2"/>
    <property type="match status" value="1"/>
</dbReference>
<dbReference type="InterPro" id="IPR027623">
    <property type="entry name" value="AmmeMemoSam_A"/>
</dbReference>
<dbReference type="Gene3D" id="3.40.830.10">
    <property type="entry name" value="LigB-like"/>
    <property type="match status" value="1"/>
</dbReference>
<dbReference type="Gene3D" id="3.30.700.20">
    <property type="entry name" value="Hypothetical protein ph0010, domain 1"/>
    <property type="match status" value="1"/>
</dbReference>
<dbReference type="NCBIfam" id="TIGR00296">
    <property type="entry name" value="TIGR00296 family protein"/>
    <property type="match status" value="1"/>
</dbReference>
<dbReference type="eggNOG" id="COG3885">
    <property type="taxonomic scope" value="Bacteria"/>
</dbReference>
<gene>
    <name evidence="2" type="ordered locus">Swol_2294</name>
</gene>
<reference evidence="3" key="1">
    <citation type="journal article" date="2010" name="Environ. Microbiol.">
        <title>The genome of Syntrophomonas wolfei: new insights into syntrophic metabolism and biohydrogen production.</title>
        <authorList>
            <person name="Sieber J.R."/>
            <person name="Sims D.R."/>
            <person name="Han C."/>
            <person name="Kim E."/>
            <person name="Lykidis A."/>
            <person name="Lapidus A.L."/>
            <person name="McDonnald E."/>
            <person name="Rohlin L."/>
            <person name="Culley D.E."/>
            <person name="Gunsalus R."/>
            <person name="McInerney M.J."/>
        </authorList>
    </citation>
    <scope>NUCLEOTIDE SEQUENCE [LARGE SCALE GENOMIC DNA]</scope>
    <source>
        <strain evidence="3">DSM 2245B / Goettingen</strain>
    </source>
</reference>
<feature type="domain" description="AMMECR1" evidence="1">
    <location>
        <begin position="295"/>
        <end position="463"/>
    </location>
</feature>
<dbReference type="InterPro" id="IPR002733">
    <property type="entry name" value="AMMECR1_domain"/>
</dbReference>
<dbReference type="NCBIfam" id="TIGR04335">
    <property type="entry name" value="AmmeMemoSam_A"/>
    <property type="match status" value="1"/>
</dbReference>
<accession>Q0AUL9</accession>
<dbReference type="AlphaFoldDB" id="Q0AUL9"/>
<protein>
    <submittedName>
        <fullName evidence="2">Extradiol ring-cleavage dioxygenase, class III enzyme, subunit B</fullName>
    </submittedName>
</protein>
<evidence type="ECO:0000313" key="3">
    <source>
        <dbReference type="Proteomes" id="UP000001968"/>
    </source>
</evidence>
<evidence type="ECO:0000313" key="2">
    <source>
        <dbReference type="EMBL" id="ABI69585.1"/>
    </source>
</evidence>
<dbReference type="STRING" id="335541.Swol_2294"/>
<dbReference type="Pfam" id="PF02900">
    <property type="entry name" value="LigB"/>
    <property type="match status" value="1"/>
</dbReference>
<keyword evidence="2" id="KW-0560">Oxidoreductase</keyword>
<dbReference type="RefSeq" id="WP_011641669.1">
    <property type="nucleotide sequence ID" value="NC_008346.1"/>
</dbReference>
<dbReference type="KEGG" id="swo:Swol_2294"/>
<dbReference type="InterPro" id="IPR023473">
    <property type="entry name" value="AMMECR1"/>
</dbReference>
<dbReference type="InterPro" id="IPR004183">
    <property type="entry name" value="Xdiol_dOase_suB"/>
</dbReference>
<dbReference type="SUPFAM" id="SSF143447">
    <property type="entry name" value="AMMECR1-like"/>
    <property type="match status" value="1"/>
</dbReference>
<keyword evidence="3" id="KW-1185">Reference proteome</keyword>
<dbReference type="PROSITE" id="PS51112">
    <property type="entry name" value="AMMECR1"/>
    <property type="match status" value="1"/>
</dbReference>
<dbReference type="OrthoDB" id="159752at2"/>
<evidence type="ECO:0000259" key="1">
    <source>
        <dbReference type="PROSITE" id="PS51112"/>
    </source>
</evidence>
<dbReference type="EMBL" id="CP000448">
    <property type="protein sequence ID" value="ABI69585.1"/>
    <property type="molecule type" value="Genomic_DNA"/>
</dbReference>
<dbReference type="PANTHER" id="PTHR13016:SF0">
    <property type="entry name" value="AMME SYNDROME CANDIDATE GENE 1 PROTEIN"/>
    <property type="match status" value="1"/>
</dbReference>
<sequence length="463" mass="50683">MIGYVALSPHPPLIIPAIGGNSLEDVKATVSGMKEMARELVDSKPDSLVFLTPHGNVFADCLSALSEEELQGDFSNFGSKLGTSRRNDKGLLDEIETGARKAGISFITLSAEILRLHHLNPLLDHGILVPLHYLEEAGLPQIPILAISVGFLSPLELYTFGVVIRDAALAQGKKLAVVASGDMSHRLKNEGPYDYHPDGAVFDQQVQQILRSGDTEALIKMPEKLRNNAGECGYASLLIALGSLDGSRYENKIFSYEGPFGVGYLCAGLRPEGSAPSLLEKLIKERKEIINNRRKEESPPVKWARMILESYIREGKRAKLPPEMEELRQQRAGAFVSLKKNGQLRGCIGTIAPSYGDLADEIAGNAISAGTADPRFLPVDKNELEDLVYSVDILGEAEACRREDLNPYKYGVIVSSGRKRGLLLPDLEGVDSVEEQLSIALQKAGISPGERYEIERFEVKRYT</sequence>
<keyword evidence="2" id="KW-0223">Dioxygenase</keyword>
<dbReference type="GO" id="GO:0008198">
    <property type="term" value="F:ferrous iron binding"/>
    <property type="evidence" value="ECO:0007669"/>
    <property type="project" value="InterPro"/>
</dbReference>
<dbReference type="InterPro" id="IPR027485">
    <property type="entry name" value="AMMECR1_N"/>
</dbReference>
<dbReference type="InterPro" id="IPR036071">
    <property type="entry name" value="AMMECR1_dom_sf"/>
</dbReference>
<dbReference type="Pfam" id="PF01871">
    <property type="entry name" value="AMMECR1"/>
    <property type="match status" value="1"/>
</dbReference>
<dbReference type="CDD" id="cd07951">
    <property type="entry name" value="ED_3B_N_AMMECR1"/>
    <property type="match status" value="1"/>
</dbReference>
<name>Q0AUL9_SYNWW</name>
<proteinExistence type="predicted"/>
<dbReference type="SUPFAM" id="SSF53213">
    <property type="entry name" value="LigB-like"/>
    <property type="match status" value="1"/>
</dbReference>
<dbReference type="eggNOG" id="COG2078">
    <property type="taxonomic scope" value="Bacteria"/>
</dbReference>
<dbReference type="GO" id="GO:0016702">
    <property type="term" value="F:oxidoreductase activity, acting on single donors with incorporation of molecular oxygen, incorporation of two atoms of oxygen"/>
    <property type="evidence" value="ECO:0007669"/>
    <property type="project" value="UniProtKB-ARBA"/>
</dbReference>
<dbReference type="HOGENOM" id="CLU_048702_0_0_9"/>
<dbReference type="PANTHER" id="PTHR13016">
    <property type="entry name" value="AMMECR1 HOMOLOG"/>
    <property type="match status" value="1"/>
</dbReference>
<organism evidence="2 3">
    <name type="scientific">Syntrophomonas wolfei subsp. wolfei (strain DSM 2245B / Goettingen)</name>
    <dbReference type="NCBI Taxonomy" id="335541"/>
    <lineage>
        <taxon>Bacteria</taxon>
        <taxon>Bacillati</taxon>
        <taxon>Bacillota</taxon>
        <taxon>Clostridia</taxon>
        <taxon>Eubacteriales</taxon>
        <taxon>Syntrophomonadaceae</taxon>
        <taxon>Syntrophomonas</taxon>
    </lineage>
</organism>
<dbReference type="Proteomes" id="UP000001968">
    <property type="component" value="Chromosome"/>
</dbReference>